<evidence type="ECO:0000256" key="11">
    <source>
        <dbReference type="ARBA" id="ARBA00049393"/>
    </source>
</evidence>
<evidence type="ECO:0000259" key="13">
    <source>
        <dbReference type="PROSITE" id="PS51800"/>
    </source>
</evidence>
<dbReference type="InterPro" id="IPR029063">
    <property type="entry name" value="SAM-dependent_MTases_sf"/>
</dbReference>
<sequence>MEARCKFWLPKKNRFCANAPLNDSPFCGNHTPRSDAPWIPCPLDPSHSVLQENLGWHVKRCPFLKQARSLSLQPFYQKGINAGDEEDEDGGPLGNSLPGHPDNVTTSEMKRNAVHGLSVPEFCSLIDKIKSLHESMCRDIRDSFKVTDACDVWIKGQVDRKLPFQEKHVMQQASILGNMEEHGVLKRFDMGEKCDNEGLDDESKNDVPAVVEFGAGRGYLTQLLADCYGINRVFLVERKSYKLKADRSLRQKESLLLERLRIDIEDLNLHAVESLRGSPFLAIGKHLCGPATDLTLRCCLSERNINGDVQKCPIQGLAIATCCHHLCQWKHYISNLSSSF</sequence>
<dbReference type="SUPFAM" id="SSF53335">
    <property type="entry name" value="S-adenosyl-L-methionine-dependent methyltransferases"/>
    <property type="match status" value="1"/>
</dbReference>
<dbReference type="EC" id="2.1.1.225" evidence="12"/>
<dbReference type="PROSITE" id="PS51800">
    <property type="entry name" value="ZF_CHHC_U11_48K"/>
    <property type="match status" value="1"/>
</dbReference>
<comment type="catalytic activity">
    <reaction evidence="11 12">
        <text>adenosine(4) in tRNA(His) + S-adenosyl-L-methionine = 2'-O-methyladenosine(4) in tRNA(His) + S-adenosyl-L-homocysteine + H(+)</text>
        <dbReference type="Rhea" id="RHEA:43196"/>
        <dbReference type="Rhea" id="RHEA-COMP:10401"/>
        <dbReference type="Rhea" id="RHEA-COMP:10402"/>
        <dbReference type="ChEBI" id="CHEBI:15378"/>
        <dbReference type="ChEBI" id="CHEBI:57856"/>
        <dbReference type="ChEBI" id="CHEBI:59789"/>
        <dbReference type="ChEBI" id="CHEBI:74411"/>
        <dbReference type="ChEBI" id="CHEBI:74477"/>
        <dbReference type="EC" id="2.1.1.225"/>
    </reaction>
</comment>
<name>A0ABD3JNU1_EUCGL</name>
<dbReference type="InterPro" id="IPR021721">
    <property type="entry name" value="Znf_CCCH-type_TRM13"/>
</dbReference>
<dbReference type="PANTHER" id="PTHR12998:SF0">
    <property type="entry name" value="TRNA:M(4)X MODIFICATION ENZYME TRM13 HOMOLOG"/>
    <property type="match status" value="1"/>
</dbReference>
<keyword evidence="6 12" id="KW-0479">Metal-binding</keyword>
<keyword evidence="8 12" id="KW-0862">Zinc</keyword>
<comment type="catalytic activity">
    <reaction evidence="10 12">
        <text>cytidine(4) in tRNA(Gly)(GCC) + S-adenosyl-L-methionine = 2'-O-methylcytidine(4) in tRNA(Gly)(GCC) + S-adenosyl-L-homocysteine + H(+)</text>
        <dbReference type="Rhea" id="RHEA:43192"/>
        <dbReference type="Rhea" id="RHEA-COMP:10399"/>
        <dbReference type="Rhea" id="RHEA-COMP:10400"/>
        <dbReference type="ChEBI" id="CHEBI:15378"/>
        <dbReference type="ChEBI" id="CHEBI:57856"/>
        <dbReference type="ChEBI" id="CHEBI:59789"/>
        <dbReference type="ChEBI" id="CHEBI:74495"/>
        <dbReference type="ChEBI" id="CHEBI:82748"/>
        <dbReference type="EC" id="2.1.1.225"/>
    </reaction>
</comment>
<proteinExistence type="inferred from homology"/>
<keyword evidence="2 12" id="KW-0489">Methyltransferase</keyword>
<evidence type="ECO:0000256" key="9">
    <source>
        <dbReference type="ARBA" id="ARBA00048165"/>
    </source>
</evidence>
<comment type="function">
    <text evidence="12">tRNA methylase which 2'-O-methylates cytidine(4) in tRNA(Pro) and tRNA(Gly)(GCC), and adenosine(4) in tRNA(His).</text>
</comment>
<dbReference type="EMBL" id="JBJKBG010000008">
    <property type="protein sequence ID" value="KAL3725220.1"/>
    <property type="molecule type" value="Genomic_DNA"/>
</dbReference>
<reference evidence="14 15" key="1">
    <citation type="submission" date="2024-11" db="EMBL/GenBank/DDBJ databases">
        <title>Chromosome-level genome assembly of Eucalyptus globulus Labill. provides insights into its genome evolution.</title>
        <authorList>
            <person name="Li X."/>
        </authorList>
    </citation>
    <scope>NUCLEOTIDE SEQUENCE [LARGE SCALE GENOMIC DNA]</scope>
    <source>
        <strain evidence="14">CL2024</strain>
        <tissue evidence="14">Fresh tender leaves</tissue>
    </source>
</reference>
<evidence type="ECO:0000256" key="4">
    <source>
        <dbReference type="ARBA" id="ARBA00022691"/>
    </source>
</evidence>
<comment type="caution">
    <text evidence="14">The sequence shown here is derived from an EMBL/GenBank/DDBJ whole genome shotgun (WGS) entry which is preliminary data.</text>
</comment>
<feature type="domain" description="CHHC U11-48K-type" evidence="13">
    <location>
        <begin position="38"/>
        <end position="65"/>
    </location>
</feature>
<dbReference type="InterPro" id="IPR007871">
    <property type="entry name" value="Methyltransferase_TRM13"/>
</dbReference>
<dbReference type="GO" id="GO:0008033">
    <property type="term" value="P:tRNA processing"/>
    <property type="evidence" value="ECO:0007669"/>
    <property type="project" value="UniProtKB-KW"/>
</dbReference>
<dbReference type="Pfam" id="PF05206">
    <property type="entry name" value="TRM13"/>
    <property type="match status" value="1"/>
</dbReference>
<evidence type="ECO:0000256" key="6">
    <source>
        <dbReference type="ARBA" id="ARBA00022723"/>
    </source>
</evidence>
<dbReference type="InterPro" id="IPR022776">
    <property type="entry name" value="TRM13/UPF0224_CHHC_Znf_dom"/>
</dbReference>
<evidence type="ECO:0000256" key="12">
    <source>
        <dbReference type="RuleBase" id="RU367103"/>
    </source>
</evidence>
<evidence type="ECO:0000313" key="14">
    <source>
        <dbReference type="EMBL" id="KAL3725220.1"/>
    </source>
</evidence>
<dbReference type="Proteomes" id="UP001634007">
    <property type="component" value="Unassembled WGS sequence"/>
</dbReference>
<keyword evidence="7 12" id="KW-0863">Zinc-finger</keyword>
<evidence type="ECO:0000256" key="3">
    <source>
        <dbReference type="ARBA" id="ARBA00022679"/>
    </source>
</evidence>
<dbReference type="GO" id="GO:0008270">
    <property type="term" value="F:zinc ion binding"/>
    <property type="evidence" value="ECO:0007669"/>
    <property type="project" value="UniProtKB-KW"/>
</dbReference>
<dbReference type="GO" id="GO:0106050">
    <property type="term" value="F:tRNA 2'-O-methyltransferase activity"/>
    <property type="evidence" value="ECO:0007669"/>
    <property type="project" value="UniProtKB-UniRule"/>
</dbReference>
<dbReference type="GO" id="GO:0032259">
    <property type="term" value="P:methylation"/>
    <property type="evidence" value="ECO:0007669"/>
    <property type="project" value="UniProtKB-KW"/>
</dbReference>
<evidence type="ECO:0000256" key="1">
    <source>
        <dbReference type="ARBA" id="ARBA00005265"/>
    </source>
</evidence>
<evidence type="ECO:0000256" key="2">
    <source>
        <dbReference type="ARBA" id="ARBA00022603"/>
    </source>
</evidence>
<keyword evidence="4 12" id="KW-0949">S-adenosyl-L-methionine</keyword>
<comment type="catalytic activity">
    <reaction evidence="9 12">
        <text>cytidine(4) in tRNA(Pro) + S-adenosyl-L-methionine = 2'-O-methylcytidine(4) in tRNA(Pro) + S-adenosyl-L-homocysteine + H(+)</text>
        <dbReference type="Rhea" id="RHEA:32767"/>
        <dbReference type="Rhea" id="RHEA-COMP:10397"/>
        <dbReference type="Rhea" id="RHEA-COMP:10398"/>
        <dbReference type="ChEBI" id="CHEBI:15378"/>
        <dbReference type="ChEBI" id="CHEBI:57856"/>
        <dbReference type="ChEBI" id="CHEBI:59789"/>
        <dbReference type="ChEBI" id="CHEBI:74495"/>
        <dbReference type="ChEBI" id="CHEBI:82748"/>
        <dbReference type="EC" id="2.1.1.225"/>
    </reaction>
</comment>
<dbReference type="AlphaFoldDB" id="A0ABD3JNU1"/>
<evidence type="ECO:0000256" key="7">
    <source>
        <dbReference type="ARBA" id="ARBA00022771"/>
    </source>
</evidence>
<dbReference type="InterPro" id="IPR039044">
    <property type="entry name" value="Trm13"/>
</dbReference>
<dbReference type="Pfam" id="PF11722">
    <property type="entry name" value="zf-TRM13_CCCH"/>
    <property type="match status" value="1"/>
</dbReference>
<dbReference type="Pfam" id="PF05253">
    <property type="entry name" value="zf-U11-48K"/>
    <property type="match status" value="1"/>
</dbReference>
<dbReference type="PANTHER" id="PTHR12998">
    <property type="entry name" value="TRNA:M(4)X MODIFICATION ENZYME TRM13 HOMOLOG"/>
    <property type="match status" value="1"/>
</dbReference>
<comment type="similarity">
    <text evidence="1 12">Belongs to the methyltransferase TRM13 family.</text>
</comment>
<protein>
    <recommendedName>
        <fullName evidence="12">tRNA:m(4)X modification enzyme TRM13</fullName>
        <ecNumber evidence="12">2.1.1.225</ecNumber>
    </recommendedName>
</protein>
<gene>
    <name evidence="14" type="ORF">ACJRO7_030261</name>
</gene>
<keyword evidence="15" id="KW-1185">Reference proteome</keyword>
<evidence type="ECO:0000256" key="10">
    <source>
        <dbReference type="ARBA" id="ARBA00048635"/>
    </source>
</evidence>
<accession>A0ABD3JNU1</accession>
<organism evidence="14 15">
    <name type="scientific">Eucalyptus globulus</name>
    <name type="common">Tasmanian blue gum</name>
    <dbReference type="NCBI Taxonomy" id="34317"/>
    <lineage>
        <taxon>Eukaryota</taxon>
        <taxon>Viridiplantae</taxon>
        <taxon>Streptophyta</taxon>
        <taxon>Embryophyta</taxon>
        <taxon>Tracheophyta</taxon>
        <taxon>Spermatophyta</taxon>
        <taxon>Magnoliopsida</taxon>
        <taxon>eudicotyledons</taxon>
        <taxon>Gunneridae</taxon>
        <taxon>Pentapetalae</taxon>
        <taxon>rosids</taxon>
        <taxon>malvids</taxon>
        <taxon>Myrtales</taxon>
        <taxon>Myrtaceae</taxon>
        <taxon>Myrtoideae</taxon>
        <taxon>Eucalypteae</taxon>
        <taxon>Eucalyptus</taxon>
    </lineage>
</organism>
<keyword evidence="5 12" id="KW-0819">tRNA processing</keyword>
<evidence type="ECO:0000313" key="15">
    <source>
        <dbReference type="Proteomes" id="UP001634007"/>
    </source>
</evidence>
<keyword evidence="3 12" id="KW-0808">Transferase</keyword>
<evidence type="ECO:0000256" key="8">
    <source>
        <dbReference type="ARBA" id="ARBA00022833"/>
    </source>
</evidence>
<evidence type="ECO:0000256" key="5">
    <source>
        <dbReference type="ARBA" id="ARBA00022694"/>
    </source>
</evidence>